<dbReference type="AlphaFoldDB" id="T1AE85"/>
<proteinExistence type="predicted"/>
<comment type="caution">
    <text evidence="2">The sequence shown here is derived from an EMBL/GenBank/DDBJ whole genome shotgun (WGS) entry which is preliminary data.</text>
</comment>
<dbReference type="InterPro" id="IPR002559">
    <property type="entry name" value="Transposase_11"/>
</dbReference>
<dbReference type="SUPFAM" id="SSF53098">
    <property type="entry name" value="Ribonuclease H-like"/>
    <property type="match status" value="1"/>
</dbReference>
<sequence>DGSYLSHVHAKNDRRATKNPVLVRVVEYELDDPGRPKSADTDYRLITTITDPSLAPARELAALYPERWEFESTLGELKTHQRGPRVVLRSKTPAGVRQEVYGYLCTHYAIRALMAETAEHNGVDPDRVSFKGALHAARRSVRQGFGVASHALAAGLRAAVVELGDQLLRERRLRSAPRVVKRKMSSYPVKRPDHKNWPQPTRTPVEAVRVIGA</sequence>
<dbReference type="InterPro" id="IPR012337">
    <property type="entry name" value="RNaseH-like_sf"/>
</dbReference>
<feature type="non-terminal residue" evidence="2">
    <location>
        <position position="1"/>
    </location>
</feature>
<dbReference type="EMBL" id="AUZZ01004165">
    <property type="protein sequence ID" value="EQD54923.1"/>
    <property type="molecule type" value="Genomic_DNA"/>
</dbReference>
<gene>
    <name evidence="2" type="ORF">B2A_05946</name>
</gene>
<reference evidence="2" key="2">
    <citation type="journal article" date="2014" name="ISME J.">
        <title>Microbial stratification in low pH oxic and suboxic macroscopic growths along an acid mine drainage.</title>
        <authorList>
            <person name="Mendez-Garcia C."/>
            <person name="Mesa V."/>
            <person name="Sprenger R.R."/>
            <person name="Richter M."/>
            <person name="Diez M.S."/>
            <person name="Solano J."/>
            <person name="Bargiela R."/>
            <person name="Golyshina O.V."/>
            <person name="Manteca A."/>
            <person name="Ramos J.L."/>
            <person name="Gallego J.R."/>
            <person name="Llorente I."/>
            <person name="Martins Dos Santos V.A."/>
            <person name="Jensen O.N."/>
            <person name="Pelaez A.I."/>
            <person name="Sanchez J."/>
            <person name="Ferrer M."/>
        </authorList>
    </citation>
    <scope>NUCLEOTIDE SEQUENCE</scope>
</reference>
<dbReference type="Pfam" id="PF01609">
    <property type="entry name" value="DDE_Tnp_1"/>
    <property type="match status" value="1"/>
</dbReference>
<reference evidence="2" key="1">
    <citation type="submission" date="2013-08" db="EMBL/GenBank/DDBJ databases">
        <authorList>
            <person name="Mendez C."/>
            <person name="Richter M."/>
            <person name="Ferrer M."/>
            <person name="Sanchez J."/>
        </authorList>
    </citation>
    <scope>NUCLEOTIDE SEQUENCE</scope>
</reference>
<protein>
    <submittedName>
        <fullName evidence="2">Transposase IS4 family protein</fullName>
    </submittedName>
</protein>
<dbReference type="GO" id="GO:0003677">
    <property type="term" value="F:DNA binding"/>
    <property type="evidence" value="ECO:0007669"/>
    <property type="project" value="InterPro"/>
</dbReference>
<evidence type="ECO:0000313" key="2">
    <source>
        <dbReference type="EMBL" id="EQD54923.1"/>
    </source>
</evidence>
<organism evidence="2">
    <name type="scientific">mine drainage metagenome</name>
    <dbReference type="NCBI Taxonomy" id="410659"/>
    <lineage>
        <taxon>unclassified sequences</taxon>
        <taxon>metagenomes</taxon>
        <taxon>ecological metagenomes</taxon>
    </lineage>
</organism>
<accession>T1AE85</accession>
<feature type="domain" description="Transposase IS4-like" evidence="1">
    <location>
        <begin position="24"/>
        <end position="106"/>
    </location>
</feature>
<evidence type="ECO:0000259" key="1">
    <source>
        <dbReference type="Pfam" id="PF01609"/>
    </source>
</evidence>
<dbReference type="GO" id="GO:0004803">
    <property type="term" value="F:transposase activity"/>
    <property type="evidence" value="ECO:0007669"/>
    <property type="project" value="InterPro"/>
</dbReference>
<name>T1AE85_9ZZZZ</name>
<dbReference type="GO" id="GO:0006313">
    <property type="term" value="P:DNA transposition"/>
    <property type="evidence" value="ECO:0007669"/>
    <property type="project" value="InterPro"/>
</dbReference>